<feature type="region of interest" description="Disordered" evidence="1">
    <location>
        <begin position="1"/>
        <end position="40"/>
    </location>
</feature>
<proteinExistence type="predicted"/>
<evidence type="ECO:0000313" key="2">
    <source>
        <dbReference type="EMBL" id="PIK38436.1"/>
    </source>
</evidence>
<dbReference type="EMBL" id="MRZV01001360">
    <property type="protein sequence ID" value="PIK38436.1"/>
    <property type="molecule type" value="Genomic_DNA"/>
</dbReference>
<organism evidence="2 3">
    <name type="scientific">Stichopus japonicus</name>
    <name type="common">Sea cucumber</name>
    <dbReference type="NCBI Taxonomy" id="307972"/>
    <lineage>
        <taxon>Eukaryota</taxon>
        <taxon>Metazoa</taxon>
        <taxon>Echinodermata</taxon>
        <taxon>Eleutherozoa</taxon>
        <taxon>Echinozoa</taxon>
        <taxon>Holothuroidea</taxon>
        <taxon>Aspidochirotacea</taxon>
        <taxon>Aspidochirotida</taxon>
        <taxon>Stichopodidae</taxon>
        <taxon>Apostichopus</taxon>
    </lineage>
</organism>
<dbReference type="Proteomes" id="UP000230750">
    <property type="component" value="Unassembled WGS sequence"/>
</dbReference>
<evidence type="ECO:0000313" key="3">
    <source>
        <dbReference type="Proteomes" id="UP000230750"/>
    </source>
</evidence>
<accession>A0A2G8JRP8</accession>
<gene>
    <name evidence="2" type="ORF">BSL78_24734</name>
</gene>
<feature type="compositionally biased region" description="Polar residues" evidence="1">
    <location>
        <begin position="1"/>
        <end position="24"/>
    </location>
</feature>
<keyword evidence="3" id="KW-1185">Reference proteome</keyword>
<dbReference type="AlphaFoldDB" id="A0A2G8JRP8"/>
<reference evidence="2 3" key="1">
    <citation type="journal article" date="2017" name="PLoS Biol.">
        <title>The sea cucumber genome provides insights into morphological evolution and visceral regeneration.</title>
        <authorList>
            <person name="Zhang X."/>
            <person name="Sun L."/>
            <person name="Yuan J."/>
            <person name="Sun Y."/>
            <person name="Gao Y."/>
            <person name="Zhang L."/>
            <person name="Li S."/>
            <person name="Dai H."/>
            <person name="Hamel J.F."/>
            <person name="Liu C."/>
            <person name="Yu Y."/>
            <person name="Liu S."/>
            <person name="Lin W."/>
            <person name="Guo K."/>
            <person name="Jin S."/>
            <person name="Xu P."/>
            <person name="Storey K.B."/>
            <person name="Huan P."/>
            <person name="Zhang T."/>
            <person name="Zhou Y."/>
            <person name="Zhang J."/>
            <person name="Lin C."/>
            <person name="Li X."/>
            <person name="Xing L."/>
            <person name="Huo D."/>
            <person name="Sun M."/>
            <person name="Wang L."/>
            <person name="Mercier A."/>
            <person name="Li F."/>
            <person name="Yang H."/>
            <person name="Xiang J."/>
        </authorList>
    </citation>
    <scope>NUCLEOTIDE SEQUENCE [LARGE SCALE GENOMIC DNA]</scope>
    <source>
        <strain evidence="2">Shaxun</strain>
        <tissue evidence="2">Muscle</tissue>
    </source>
</reference>
<evidence type="ECO:0000256" key="1">
    <source>
        <dbReference type="SAM" id="MobiDB-lite"/>
    </source>
</evidence>
<sequence length="87" mass="9482">MVVTSMASPDTNLDLSDTSESEVSPNDHAVGEDDRAPGQQNVASNINESQLQMYVKGLSREQLVMVAVELLRIETHMLNVISLAKPD</sequence>
<comment type="caution">
    <text evidence="2">The sequence shown here is derived from an EMBL/GenBank/DDBJ whole genome shotgun (WGS) entry which is preliminary data.</text>
</comment>
<protein>
    <submittedName>
        <fullName evidence="2">Uncharacterized protein</fullName>
    </submittedName>
</protein>
<name>A0A2G8JRP8_STIJA</name>